<dbReference type="EMBL" id="QMIG01000013">
    <property type="protein sequence ID" value="RAW13287.1"/>
    <property type="molecule type" value="Genomic_DNA"/>
</dbReference>
<dbReference type="InterPro" id="IPR012914">
    <property type="entry name" value="PucR_dom"/>
</dbReference>
<evidence type="ECO:0000313" key="5">
    <source>
        <dbReference type="EMBL" id="RAW13287.1"/>
    </source>
</evidence>
<dbReference type="Gene3D" id="1.10.10.2840">
    <property type="entry name" value="PucR C-terminal helix-turn-helix domain"/>
    <property type="match status" value="1"/>
</dbReference>
<gene>
    <name evidence="5" type="ORF">DPM12_12805</name>
</gene>
<dbReference type="OrthoDB" id="8026818at2"/>
<proteinExistence type="inferred from homology"/>
<dbReference type="InterPro" id="IPR042070">
    <property type="entry name" value="PucR_C-HTH_sf"/>
</dbReference>
<feature type="domain" description="Purine catabolism PurC-like" evidence="2">
    <location>
        <begin position="17"/>
        <end position="132"/>
    </location>
</feature>
<evidence type="ECO:0000256" key="1">
    <source>
        <dbReference type="ARBA" id="ARBA00006754"/>
    </source>
</evidence>
<sequence length="551" mass="60018">MSRPSSAVPGLTVRKAIEMPALQGARLLAGAGGLDGIVQRANVMEVPDILPWVKPHELLLTTGYPLRNTPQGLPALVTDLAGHGLAALGVKLHRYLDYLPEQMIDEAERLDLPLLLLPDAVGFDDIINQVLTGVLNSQAAVLERSWEIHHALLSVVLEGGGLHEVADKTSTVLDAPIFVTTPDGRVVAEGGDPDDLASWRSSACFDETGRFRTEYEPGGVHDHSEVPGSHAVVPVVAGKVDHGRIVAFVSHRELDDSDVNVLERAATVAALAVTKQLAITAVEGKYRGDFLRDVLAGRAGGRDHVVAHCELLGWDIDRELVVVVAELDPEEGTEPGPDLELRPVQERFSTAWQTVVARHDRQAPVVGFAQEVVALLPVPPGGDVSELVHDVVRQVSGDGGGGRRQFSTGVSRAVNDPERFPGAYEQARRAVHVGRQVNGFGSVAYFDSLRSFRLISLVQDRDELRGFVRETLHELAVEDDPEMADLRHTLKVLLDTNLNVAEAARTLHFHYNTLRYRIGKLERILGPFTTDPELRLDLALALKVLQMRGLR</sequence>
<dbReference type="Pfam" id="PF17853">
    <property type="entry name" value="GGDEF_2"/>
    <property type="match status" value="1"/>
</dbReference>
<evidence type="ECO:0000259" key="2">
    <source>
        <dbReference type="Pfam" id="PF07905"/>
    </source>
</evidence>
<protein>
    <submittedName>
        <fullName evidence="5">PucR family transcriptional regulator</fullName>
    </submittedName>
</protein>
<dbReference type="PANTHER" id="PTHR33744">
    <property type="entry name" value="CARBOHYDRATE DIACID REGULATOR"/>
    <property type="match status" value="1"/>
</dbReference>
<dbReference type="Pfam" id="PF13556">
    <property type="entry name" value="HTH_30"/>
    <property type="match status" value="1"/>
</dbReference>
<name>A0A329QLP9_9ACTN</name>
<dbReference type="PANTHER" id="PTHR33744:SF1">
    <property type="entry name" value="DNA-BINDING TRANSCRIPTIONAL ACTIVATOR ADER"/>
    <property type="match status" value="1"/>
</dbReference>
<organism evidence="5 6">
    <name type="scientific">Phytoactinopolyspora halophila</name>
    <dbReference type="NCBI Taxonomy" id="1981511"/>
    <lineage>
        <taxon>Bacteria</taxon>
        <taxon>Bacillati</taxon>
        <taxon>Actinomycetota</taxon>
        <taxon>Actinomycetes</taxon>
        <taxon>Jiangellales</taxon>
        <taxon>Jiangellaceae</taxon>
        <taxon>Phytoactinopolyspora</taxon>
    </lineage>
</organism>
<accession>A0A329QLP9</accession>
<comment type="caution">
    <text evidence="5">The sequence shown here is derived from an EMBL/GenBank/DDBJ whole genome shotgun (WGS) entry which is preliminary data.</text>
</comment>
<dbReference type="AlphaFoldDB" id="A0A329QLP9"/>
<dbReference type="Proteomes" id="UP000250462">
    <property type="component" value="Unassembled WGS sequence"/>
</dbReference>
<feature type="domain" description="CdaR GGDEF-like" evidence="4">
    <location>
        <begin position="302"/>
        <end position="433"/>
    </location>
</feature>
<dbReference type="InterPro" id="IPR025736">
    <property type="entry name" value="PucR_C-HTH_dom"/>
</dbReference>
<comment type="similarity">
    <text evidence="1">Belongs to the CdaR family.</text>
</comment>
<evidence type="ECO:0000259" key="4">
    <source>
        <dbReference type="Pfam" id="PF17853"/>
    </source>
</evidence>
<feature type="domain" description="PucR C-terminal helix-turn-helix" evidence="3">
    <location>
        <begin position="486"/>
        <end position="544"/>
    </location>
</feature>
<evidence type="ECO:0000259" key="3">
    <source>
        <dbReference type="Pfam" id="PF13556"/>
    </source>
</evidence>
<dbReference type="Pfam" id="PF07905">
    <property type="entry name" value="PucR"/>
    <property type="match status" value="1"/>
</dbReference>
<keyword evidence="6" id="KW-1185">Reference proteome</keyword>
<dbReference type="InterPro" id="IPR041522">
    <property type="entry name" value="CdaR_GGDEF"/>
</dbReference>
<dbReference type="InterPro" id="IPR051448">
    <property type="entry name" value="CdaR-like_regulators"/>
</dbReference>
<evidence type="ECO:0000313" key="6">
    <source>
        <dbReference type="Proteomes" id="UP000250462"/>
    </source>
</evidence>
<reference evidence="5 6" key="1">
    <citation type="submission" date="2018-06" db="EMBL/GenBank/DDBJ databases">
        <title>Phytoactinopolyspora halophila sp. nov., a novel halophilic actinomycete isolated from a saline soil in China.</title>
        <authorList>
            <person name="Tang S.-K."/>
        </authorList>
    </citation>
    <scope>NUCLEOTIDE SEQUENCE [LARGE SCALE GENOMIC DNA]</scope>
    <source>
        <strain evidence="5 6">YIM 96934</strain>
    </source>
</reference>